<dbReference type="PANTHER" id="PTHR42776">
    <property type="entry name" value="SERINE PEPTIDASE S9 FAMILY MEMBER"/>
    <property type="match status" value="1"/>
</dbReference>
<organism evidence="3">
    <name type="scientific">Brevibacillus laterosporus</name>
    <name type="common">Bacillus laterosporus</name>
    <dbReference type="NCBI Taxonomy" id="1465"/>
    <lineage>
        <taxon>Bacteria</taxon>
        <taxon>Bacillati</taxon>
        <taxon>Bacillota</taxon>
        <taxon>Bacilli</taxon>
        <taxon>Bacillales</taxon>
        <taxon>Paenibacillaceae</taxon>
        <taxon>Brevibacillus</taxon>
    </lineage>
</organism>
<evidence type="ECO:0000313" key="3">
    <source>
        <dbReference type="EMBL" id="AKF92927.1"/>
    </source>
</evidence>
<sequence>MWRELLQDVTEIVQITEEERAIPQVALFTLTYRSEIHLVKALLAIPDQKLQSQPKQPKAEGLLPALLYCRGGYKKVGRVQPLRISQMAAFGYVIVAPHYRGNEGAPGKDEFGGAELEDVHQAYGLLANMPFVDRSRIHLYGFSRGAMMALRASMIPNRFASVVVWSGVSDMHLTYAEREDLRPLLKKMMGDPDSAPEAYESRSPVREVEKITCPVLIIHGKIDQNVGVEHANRLAKALVLHHKPHELWLVEDASHLFTAEQIGTYTKAMFQWLEGITLESSQQFYK</sequence>
<dbReference type="PANTHER" id="PTHR42776:SF27">
    <property type="entry name" value="DIPEPTIDYL PEPTIDASE FAMILY MEMBER 6"/>
    <property type="match status" value="1"/>
</dbReference>
<gene>
    <name evidence="3" type="ORF">EX87_04040</name>
</gene>
<dbReference type="Pfam" id="PF00326">
    <property type="entry name" value="Peptidase_S9"/>
    <property type="match status" value="1"/>
</dbReference>
<dbReference type="SUPFAM" id="SSF53474">
    <property type="entry name" value="alpha/beta-Hydrolases"/>
    <property type="match status" value="1"/>
</dbReference>
<proteinExistence type="predicted"/>
<evidence type="ECO:0000259" key="2">
    <source>
        <dbReference type="Pfam" id="PF00326"/>
    </source>
</evidence>
<evidence type="ECO:0000256" key="1">
    <source>
        <dbReference type="ARBA" id="ARBA00022801"/>
    </source>
</evidence>
<dbReference type="RefSeq" id="WP_031411625.1">
    <property type="nucleotide sequence ID" value="NZ_CP011074.1"/>
</dbReference>
<feature type="domain" description="Peptidase S9 prolyl oligopeptidase catalytic" evidence="2">
    <location>
        <begin position="83"/>
        <end position="274"/>
    </location>
</feature>
<accession>A0A0F7BYL7</accession>
<protein>
    <submittedName>
        <fullName evidence="3">Peptidase</fullName>
    </submittedName>
</protein>
<reference evidence="3" key="1">
    <citation type="submission" date="2015-03" db="EMBL/GenBank/DDBJ databases">
        <title>MIGS Cultured Bacterial/Archaeal sample from Brevibacillus laterosporus.</title>
        <authorList>
            <person name="Zeng D."/>
            <person name="Zhu L."/>
            <person name="Dong G."/>
            <person name="Ye W."/>
            <person name="Ren D."/>
            <person name="Wu L."/>
            <person name="Xu J."/>
            <person name="Li G."/>
            <person name="Guo L."/>
        </authorList>
    </citation>
    <scope>NUCLEOTIDE SEQUENCE</scope>
    <source>
        <strain evidence="3">B9</strain>
    </source>
</reference>
<name>A0A0F7BYL7_BRELA</name>
<dbReference type="EMBL" id="CP011074">
    <property type="protein sequence ID" value="AKF92927.1"/>
    <property type="molecule type" value="Genomic_DNA"/>
</dbReference>
<dbReference type="Gene3D" id="3.40.50.1820">
    <property type="entry name" value="alpha/beta hydrolase"/>
    <property type="match status" value="1"/>
</dbReference>
<dbReference type="InterPro" id="IPR029058">
    <property type="entry name" value="AB_hydrolase_fold"/>
</dbReference>
<dbReference type="GO" id="GO:0004252">
    <property type="term" value="F:serine-type endopeptidase activity"/>
    <property type="evidence" value="ECO:0007669"/>
    <property type="project" value="TreeGrafter"/>
</dbReference>
<dbReference type="InterPro" id="IPR001375">
    <property type="entry name" value="Peptidase_S9_cat"/>
</dbReference>
<keyword evidence="1" id="KW-0378">Hydrolase</keyword>
<dbReference type="GO" id="GO:0006508">
    <property type="term" value="P:proteolysis"/>
    <property type="evidence" value="ECO:0007669"/>
    <property type="project" value="InterPro"/>
</dbReference>
<dbReference type="AlphaFoldDB" id="A0A0F7BYL7"/>